<dbReference type="Proteomes" id="UP000472267">
    <property type="component" value="Chromosome 12"/>
</dbReference>
<dbReference type="InterPro" id="IPR001811">
    <property type="entry name" value="Chemokine_IL8-like_dom"/>
</dbReference>
<organism evidence="4 5">
    <name type="scientific">Salarias fasciatus</name>
    <name type="common">Jewelled blenny</name>
    <name type="synonym">Blennius fasciatus</name>
    <dbReference type="NCBI Taxonomy" id="181472"/>
    <lineage>
        <taxon>Eukaryota</taxon>
        <taxon>Metazoa</taxon>
        <taxon>Chordata</taxon>
        <taxon>Craniata</taxon>
        <taxon>Vertebrata</taxon>
        <taxon>Euteleostomi</taxon>
        <taxon>Actinopterygii</taxon>
        <taxon>Neopterygii</taxon>
        <taxon>Teleostei</taxon>
        <taxon>Neoteleostei</taxon>
        <taxon>Acanthomorphata</taxon>
        <taxon>Ovalentaria</taxon>
        <taxon>Blenniimorphae</taxon>
        <taxon>Blenniiformes</taxon>
        <taxon>Blennioidei</taxon>
        <taxon>Blenniidae</taxon>
        <taxon>Salariinae</taxon>
        <taxon>Salarias</taxon>
    </lineage>
</organism>
<keyword evidence="2" id="KW-0732">Signal</keyword>
<evidence type="ECO:0000313" key="4">
    <source>
        <dbReference type="Ensembl" id="ENSSFAP00005028635.1"/>
    </source>
</evidence>
<name>A0A672HI84_SALFA</name>
<feature type="chain" id="PRO_5025350594" description="Chemokine interleukin-8-like domain-containing protein" evidence="2">
    <location>
        <begin position="24"/>
        <end position="91"/>
    </location>
</feature>
<reference evidence="4" key="2">
    <citation type="submission" date="2025-08" db="UniProtKB">
        <authorList>
            <consortium name="Ensembl"/>
        </authorList>
    </citation>
    <scope>IDENTIFICATION</scope>
</reference>
<dbReference type="FunCoup" id="A0A672HI84">
    <property type="interactions" value="405"/>
</dbReference>
<dbReference type="GO" id="GO:0006955">
    <property type="term" value="P:immune response"/>
    <property type="evidence" value="ECO:0007669"/>
    <property type="project" value="InterPro"/>
</dbReference>
<dbReference type="AlphaFoldDB" id="A0A672HI84"/>
<dbReference type="OMA" id="PPEGNQW"/>
<proteinExistence type="predicted"/>
<sequence length="91" mass="9765">MDSRLAALLFLGIICFGFATGEAIRDCCLSATSKHLPPQVVQSYALQKAGDGCKISATVIITKAGRKLCLMHPDENSAVQSVLDTVDQRKQ</sequence>
<dbReference type="Gene3D" id="2.40.50.40">
    <property type="match status" value="1"/>
</dbReference>
<dbReference type="Pfam" id="PF00048">
    <property type="entry name" value="IL8"/>
    <property type="match status" value="1"/>
</dbReference>
<evidence type="ECO:0000313" key="5">
    <source>
        <dbReference type="Proteomes" id="UP000472267"/>
    </source>
</evidence>
<dbReference type="InterPro" id="IPR036048">
    <property type="entry name" value="Interleukin_8-like_sf"/>
</dbReference>
<feature type="signal peptide" evidence="2">
    <location>
        <begin position="1"/>
        <end position="23"/>
    </location>
</feature>
<dbReference type="GO" id="GO:0008009">
    <property type="term" value="F:chemokine activity"/>
    <property type="evidence" value="ECO:0007669"/>
    <property type="project" value="InterPro"/>
</dbReference>
<keyword evidence="5" id="KW-1185">Reference proteome</keyword>
<accession>A0A672HI84</accession>
<dbReference type="InParanoid" id="A0A672HI84"/>
<dbReference type="SMART" id="SM00199">
    <property type="entry name" value="SCY"/>
    <property type="match status" value="1"/>
</dbReference>
<evidence type="ECO:0000256" key="1">
    <source>
        <dbReference type="ARBA" id="ARBA00022514"/>
    </source>
</evidence>
<protein>
    <recommendedName>
        <fullName evidence="3">Chemokine interleukin-8-like domain-containing protein</fullName>
    </recommendedName>
</protein>
<evidence type="ECO:0000259" key="3">
    <source>
        <dbReference type="SMART" id="SM00199"/>
    </source>
</evidence>
<dbReference type="SUPFAM" id="SSF54117">
    <property type="entry name" value="Interleukin 8-like chemokines"/>
    <property type="match status" value="1"/>
</dbReference>
<dbReference type="Ensembl" id="ENSSFAT00005029698.1">
    <property type="protein sequence ID" value="ENSSFAP00005028635.1"/>
    <property type="gene ID" value="ENSSFAG00005014593.1"/>
</dbReference>
<dbReference type="CDD" id="cd00169">
    <property type="entry name" value="Chemokine"/>
    <property type="match status" value="1"/>
</dbReference>
<feature type="domain" description="Chemokine interleukin-8-like" evidence="3">
    <location>
        <begin position="24"/>
        <end position="86"/>
    </location>
</feature>
<dbReference type="GO" id="GO:0005615">
    <property type="term" value="C:extracellular space"/>
    <property type="evidence" value="ECO:0007669"/>
    <property type="project" value="UniProtKB-KW"/>
</dbReference>
<reference evidence="4" key="1">
    <citation type="submission" date="2019-06" db="EMBL/GenBank/DDBJ databases">
        <authorList>
            <consortium name="Wellcome Sanger Institute Data Sharing"/>
        </authorList>
    </citation>
    <scope>NUCLEOTIDE SEQUENCE [LARGE SCALE GENOMIC DNA]</scope>
</reference>
<evidence type="ECO:0000256" key="2">
    <source>
        <dbReference type="SAM" id="SignalP"/>
    </source>
</evidence>
<reference evidence="4" key="3">
    <citation type="submission" date="2025-09" db="UniProtKB">
        <authorList>
            <consortium name="Ensembl"/>
        </authorList>
    </citation>
    <scope>IDENTIFICATION</scope>
</reference>
<keyword evidence="1" id="KW-0202">Cytokine</keyword>